<evidence type="ECO:0000313" key="4">
    <source>
        <dbReference type="EMBL" id="QVI62803.1"/>
    </source>
</evidence>
<dbReference type="PANTHER" id="PTHR11364:SF27">
    <property type="entry name" value="SULFURTRANSFERASE"/>
    <property type="match status" value="1"/>
</dbReference>
<dbReference type="InterPro" id="IPR036873">
    <property type="entry name" value="Rhodanese-like_dom_sf"/>
</dbReference>
<dbReference type="Gene3D" id="3.40.250.10">
    <property type="entry name" value="Rhodanese-like domain"/>
    <property type="match status" value="2"/>
</dbReference>
<name>A0ABX8D5R9_9CELL</name>
<accession>A0ABX8D5R9</accession>
<sequence>MTSALPALVSPEELHATTAAGTVPLVVLDASTALATHGEGEPYTAQPLRAAYLDAHVPGAAFVDVTNELSDTGAPQLFTLPAPDALAAALGALGIGDDTHVVVYDNVGSAWATRVWWLLRWLGHDHVSVLDGGLGAWRAAGLPLASGAEDDAAARATPGRLTPRVRPELLATLPQVEQISTGSAAGLLVNALDPATFRGEQEVSPYPRRGRIPGSINLPLFTFLDPATGRFLPPAELRGLLQDGGLLDAQGAVTYCGGGIAATVPAFAAYVAAGVDVAVYDGSLSEWTAEQGRPVDVG</sequence>
<organism evidence="4 5">
    <name type="scientific">Cellulomonas wangleii</name>
    <dbReference type="NCBI Taxonomy" id="2816956"/>
    <lineage>
        <taxon>Bacteria</taxon>
        <taxon>Bacillati</taxon>
        <taxon>Actinomycetota</taxon>
        <taxon>Actinomycetes</taxon>
        <taxon>Micrococcales</taxon>
        <taxon>Cellulomonadaceae</taxon>
        <taxon>Cellulomonas</taxon>
    </lineage>
</organism>
<dbReference type="InterPro" id="IPR045078">
    <property type="entry name" value="TST/MPST-like"/>
</dbReference>
<dbReference type="CDD" id="cd01449">
    <property type="entry name" value="TST_Repeat_2"/>
    <property type="match status" value="1"/>
</dbReference>
<dbReference type="PROSITE" id="PS50206">
    <property type="entry name" value="RHODANESE_3"/>
    <property type="match status" value="2"/>
</dbReference>
<dbReference type="InterPro" id="IPR001307">
    <property type="entry name" value="Thiosulphate_STrfase_CS"/>
</dbReference>
<dbReference type="CDD" id="cd01448">
    <property type="entry name" value="TST_Repeat_1"/>
    <property type="match status" value="1"/>
</dbReference>
<evidence type="ECO:0000259" key="3">
    <source>
        <dbReference type="PROSITE" id="PS50206"/>
    </source>
</evidence>
<keyword evidence="2" id="KW-0677">Repeat</keyword>
<dbReference type="Proteomes" id="UP000677804">
    <property type="component" value="Chromosome"/>
</dbReference>
<evidence type="ECO:0000256" key="2">
    <source>
        <dbReference type="ARBA" id="ARBA00022737"/>
    </source>
</evidence>
<protein>
    <submittedName>
        <fullName evidence="4">Sulfurtransferase</fullName>
    </submittedName>
</protein>
<keyword evidence="5" id="KW-1185">Reference proteome</keyword>
<proteinExistence type="predicted"/>
<dbReference type="PROSITE" id="PS00380">
    <property type="entry name" value="RHODANESE_1"/>
    <property type="match status" value="1"/>
</dbReference>
<dbReference type="SMART" id="SM00450">
    <property type="entry name" value="RHOD"/>
    <property type="match status" value="2"/>
</dbReference>
<keyword evidence="1" id="KW-0808">Transferase</keyword>
<evidence type="ECO:0000256" key="1">
    <source>
        <dbReference type="ARBA" id="ARBA00022679"/>
    </source>
</evidence>
<feature type="domain" description="Rhodanese" evidence="3">
    <location>
        <begin position="208"/>
        <end position="296"/>
    </location>
</feature>
<gene>
    <name evidence="4" type="ORF">KG103_02345</name>
</gene>
<feature type="domain" description="Rhodanese" evidence="3">
    <location>
        <begin position="49"/>
        <end position="146"/>
    </location>
</feature>
<dbReference type="PANTHER" id="PTHR11364">
    <property type="entry name" value="THIOSULFATE SULFERTANSFERASE"/>
    <property type="match status" value="1"/>
</dbReference>
<dbReference type="RefSeq" id="WP_207341908.1">
    <property type="nucleotide sequence ID" value="NZ_CP074405.1"/>
</dbReference>
<reference evidence="4 5" key="1">
    <citation type="submission" date="2021-05" db="EMBL/GenBank/DDBJ databases">
        <title>Novel species in genus Cellulomonas.</title>
        <authorList>
            <person name="Zhang G."/>
        </authorList>
    </citation>
    <scope>NUCLEOTIDE SEQUENCE [LARGE SCALE GENOMIC DNA]</scope>
    <source>
        <strain evidence="5">zg-ZUI222</strain>
    </source>
</reference>
<evidence type="ECO:0000313" key="5">
    <source>
        <dbReference type="Proteomes" id="UP000677804"/>
    </source>
</evidence>
<dbReference type="InterPro" id="IPR001763">
    <property type="entry name" value="Rhodanese-like_dom"/>
</dbReference>
<dbReference type="Pfam" id="PF00581">
    <property type="entry name" value="Rhodanese"/>
    <property type="match status" value="2"/>
</dbReference>
<dbReference type="SUPFAM" id="SSF52821">
    <property type="entry name" value="Rhodanese/Cell cycle control phosphatase"/>
    <property type="match status" value="2"/>
</dbReference>
<dbReference type="EMBL" id="CP074405">
    <property type="protein sequence ID" value="QVI62803.1"/>
    <property type="molecule type" value="Genomic_DNA"/>
</dbReference>